<dbReference type="InterPro" id="IPR052158">
    <property type="entry name" value="INH-QAR"/>
</dbReference>
<dbReference type="PANTHER" id="PTHR43130:SF14">
    <property type="entry name" value="DJ-1_PFPI DOMAIN-CONTAINING PROTEIN"/>
    <property type="match status" value="1"/>
</dbReference>
<dbReference type="CDD" id="cd03139">
    <property type="entry name" value="GATase1_PfpI_2"/>
    <property type="match status" value="1"/>
</dbReference>
<evidence type="ECO:0000313" key="3">
    <source>
        <dbReference type="Proteomes" id="UP000095401"/>
    </source>
</evidence>
<evidence type="ECO:0000259" key="1">
    <source>
        <dbReference type="Pfam" id="PF01965"/>
    </source>
</evidence>
<dbReference type="RefSeq" id="WP_070079669.1">
    <property type="nucleotide sequence ID" value="NZ_CP017415.1"/>
</dbReference>
<dbReference type="InterPro" id="IPR002818">
    <property type="entry name" value="DJ-1/PfpI"/>
</dbReference>
<dbReference type="EMBL" id="CP017415">
    <property type="protein sequence ID" value="AOU99320.1"/>
    <property type="molecule type" value="Genomic_DNA"/>
</dbReference>
<reference evidence="3" key="1">
    <citation type="submission" date="2016-09" db="EMBL/GenBank/DDBJ databases">
        <title>Acidihalobacter prosperus F5.</title>
        <authorList>
            <person name="Khaleque H.N."/>
            <person name="Ramsay J.P."/>
            <person name="Kaksonen A.H."/>
            <person name="Boxall N.J."/>
            <person name="Watkin E.L.J."/>
        </authorList>
    </citation>
    <scope>NUCLEOTIDE SEQUENCE [LARGE SCALE GENOMIC DNA]</scope>
    <source>
        <strain evidence="3">F5</strain>
    </source>
</reference>
<dbReference type="Proteomes" id="UP000095401">
    <property type="component" value="Chromosome"/>
</dbReference>
<dbReference type="GO" id="GO:0006355">
    <property type="term" value="P:regulation of DNA-templated transcription"/>
    <property type="evidence" value="ECO:0007669"/>
    <property type="project" value="TreeGrafter"/>
</dbReference>
<organism evidence="2 3">
    <name type="scientific">Acidihalobacter yilgarnensis</name>
    <dbReference type="NCBI Taxonomy" id="2819280"/>
    <lineage>
        <taxon>Bacteria</taxon>
        <taxon>Pseudomonadati</taxon>
        <taxon>Pseudomonadota</taxon>
        <taxon>Gammaproteobacteria</taxon>
        <taxon>Chromatiales</taxon>
        <taxon>Ectothiorhodospiraceae</taxon>
        <taxon>Acidihalobacter</taxon>
    </lineage>
</organism>
<accession>A0A1D8IS34</accession>
<dbReference type="Gene3D" id="3.40.50.880">
    <property type="match status" value="1"/>
</dbReference>
<dbReference type="AlphaFoldDB" id="A0A1D8IS34"/>
<protein>
    <submittedName>
        <fullName evidence="2">AraC family transcriptional regulator</fullName>
    </submittedName>
</protein>
<name>A0A1D8IS34_9GAMM</name>
<dbReference type="InterPro" id="IPR029062">
    <property type="entry name" value="Class_I_gatase-like"/>
</dbReference>
<keyword evidence="3" id="KW-1185">Reference proteome</keyword>
<proteinExistence type="predicted"/>
<dbReference type="Pfam" id="PF01965">
    <property type="entry name" value="DJ-1_PfpI"/>
    <property type="match status" value="1"/>
</dbReference>
<sequence length="213" mass="23588">MAINTPNLKQRRAGILIFDDVEVLDFSGPFEVFSVTRIDEQQRSVEASPFEVLLVAESMLPVTTAGGMRVMPHTDFEHCPPLDILVLTGGMGTRIELNNETLLAFVKRQWHKVDTLASVCTGALILGNTGLLNGLEATTHWKSLDLMQKCYPEVRVDRNSHVVDTGKIITSAGISAGIDMALTVVRRYFGETIARATARHMEYPYPESNARRS</sequence>
<gene>
    <name evidence="2" type="ORF">BI364_16530</name>
</gene>
<evidence type="ECO:0000313" key="2">
    <source>
        <dbReference type="EMBL" id="AOU99320.1"/>
    </source>
</evidence>
<feature type="domain" description="DJ-1/PfpI" evidence="1">
    <location>
        <begin position="12"/>
        <end position="186"/>
    </location>
</feature>
<dbReference type="KEGG" id="aprs:BI364_16530"/>
<dbReference type="SUPFAM" id="SSF52317">
    <property type="entry name" value="Class I glutamine amidotransferase-like"/>
    <property type="match status" value="1"/>
</dbReference>
<dbReference type="PANTHER" id="PTHR43130">
    <property type="entry name" value="ARAC-FAMILY TRANSCRIPTIONAL REGULATOR"/>
    <property type="match status" value="1"/>
</dbReference>